<dbReference type="InterPro" id="IPR039344">
    <property type="entry name" value="MBLAC1"/>
</dbReference>
<dbReference type="Gene3D" id="3.60.15.10">
    <property type="entry name" value="Ribonuclease Z/Hydroxyacylglutathione hydrolase-like"/>
    <property type="match status" value="1"/>
</dbReference>
<keyword evidence="2" id="KW-1185">Reference proteome</keyword>
<proteinExistence type="predicted"/>
<dbReference type="AlphaFoldDB" id="A0A1I7XFH4"/>
<sequence length="131" mass="14312">MTASISLIYDGGYYIIVDSPSATDVRSKEIMLRGISSRNIVPGEIQIVVTTHGHPDHFGQGNFFPNARHFFGSYEYSDDNYITTELHTNNSMHLSKNVELWSTPGHTAQDISVVVNNVPGCGTVAVVGGNR</sequence>
<protein>
    <submittedName>
        <fullName evidence="3">Lactamase_B domain-containing protein</fullName>
    </submittedName>
</protein>
<evidence type="ECO:0000259" key="1">
    <source>
        <dbReference type="Pfam" id="PF00753"/>
    </source>
</evidence>
<evidence type="ECO:0000313" key="3">
    <source>
        <dbReference type="WBParaSite" id="Hba_16271"/>
    </source>
</evidence>
<evidence type="ECO:0000313" key="2">
    <source>
        <dbReference type="Proteomes" id="UP000095283"/>
    </source>
</evidence>
<dbReference type="InterPro" id="IPR001279">
    <property type="entry name" value="Metallo-B-lactamas"/>
</dbReference>
<dbReference type="PANTHER" id="PTHR23200">
    <property type="entry name" value="METALLO-BETA-LACTAMASE DOMAIN-CONTAINING PROTEIN 1"/>
    <property type="match status" value="1"/>
</dbReference>
<dbReference type="Pfam" id="PF00753">
    <property type="entry name" value="Lactamase_B"/>
    <property type="match status" value="1"/>
</dbReference>
<dbReference type="PANTHER" id="PTHR23200:SF39">
    <property type="entry name" value="PROTEIN CBG14679"/>
    <property type="match status" value="1"/>
</dbReference>
<dbReference type="InterPro" id="IPR036866">
    <property type="entry name" value="RibonucZ/Hydroxyglut_hydro"/>
</dbReference>
<feature type="domain" description="Metallo-beta-lactamase" evidence="1">
    <location>
        <begin position="4"/>
        <end position="127"/>
    </location>
</feature>
<organism evidence="2 3">
    <name type="scientific">Heterorhabditis bacteriophora</name>
    <name type="common">Entomopathogenic nematode worm</name>
    <dbReference type="NCBI Taxonomy" id="37862"/>
    <lineage>
        <taxon>Eukaryota</taxon>
        <taxon>Metazoa</taxon>
        <taxon>Ecdysozoa</taxon>
        <taxon>Nematoda</taxon>
        <taxon>Chromadorea</taxon>
        <taxon>Rhabditida</taxon>
        <taxon>Rhabditina</taxon>
        <taxon>Rhabditomorpha</taxon>
        <taxon>Strongyloidea</taxon>
        <taxon>Heterorhabditidae</taxon>
        <taxon>Heterorhabditis</taxon>
    </lineage>
</organism>
<dbReference type="Proteomes" id="UP000095283">
    <property type="component" value="Unplaced"/>
</dbReference>
<dbReference type="SUPFAM" id="SSF56281">
    <property type="entry name" value="Metallo-hydrolase/oxidoreductase"/>
    <property type="match status" value="1"/>
</dbReference>
<reference evidence="3" key="1">
    <citation type="submission" date="2016-11" db="UniProtKB">
        <authorList>
            <consortium name="WormBaseParasite"/>
        </authorList>
    </citation>
    <scope>IDENTIFICATION</scope>
</reference>
<dbReference type="WBParaSite" id="Hba_16271">
    <property type="protein sequence ID" value="Hba_16271"/>
    <property type="gene ID" value="Hba_16271"/>
</dbReference>
<accession>A0A1I7XFH4</accession>
<name>A0A1I7XFH4_HETBA</name>